<proteinExistence type="predicted"/>
<feature type="compositionally biased region" description="Basic and acidic residues" evidence="1">
    <location>
        <begin position="73"/>
        <end position="100"/>
    </location>
</feature>
<name>A0A8J6E2S9_9EUKA</name>
<gene>
    <name evidence="2" type="ORF">J8273_0262</name>
</gene>
<dbReference type="Proteomes" id="UP000717585">
    <property type="component" value="Unassembled WGS sequence"/>
</dbReference>
<dbReference type="AlphaFoldDB" id="A0A8J6E2S9"/>
<feature type="region of interest" description="Disordered" evidence="1">
    <location>
        <begin position="133"/>
        <end position="190"/>
    </location>
</feature>
<accession>A0A8J6E2S9</accession>
<evidence type="ECO:0000313" key="2">
    <source>
        <dbReference type="EMBL" id="KAG9395048.1"/>
    </source>
</evidence>
<feature type="region of interest" description="Disordered" evidence="1">
    <location>
        <begin position="1"/>
        <end position="114"/>
    </location>
</feature>
<sequence length="190" mass="21391">MADSHYSRSRGSSKASRRPSSPVSARAINPRTRPAPVESAYIPYTIPNMSQMARETSHGTSSNSSRHNRHHSPRNDHHHTEHSSSRESRRQSRRDHRENDYIVEYAPEDSPKHLGNPFRVKYVCVYSTALQERFTGPDPDDNAYGVGSPRRAVTPRGTASQRRPSDPTPSVVPRSLSTGESVDQLHGRYH</sequence>
<feature type="compositionally biased region" description="Low complexity" evidence="1">
    <location>
        <begin position="1"/>
        <end position="27"/>
    </location>
</feature>
<keyword evidence="3" id="KW-1185">Reference proteome</keyword>
<comment type="caution">
    <text evidence="2">The sequence shown here is derived from an EMBL/GenBank/DDBJ whole genome shotgun (WGS) entry which is preliminary data.</text>
</comment>
<evidence type="ECO:0000313" key="3">
    <source>
        <dbReference type="Proteomes" id="UP000717585"/>
    </source>
</evidence>
<organism evidence="2 3">
    <name type="scientific">Carpediemonas membranifera</name>
    <dbReference type="NCBI Taxonomy" id="201153"/>
    <lineage>
        <taxon>Eukaryota</taxon>
        <taxon>Metamonada</taxon>
        <taxon>Carpediemonas-like organisms</taxon>
        <taxon>Carpediemonas</taxon>
    </lineage>
</organism>
<protein>
    <submittedName>
        <fullName evidence="2">Uncharacterized protein</fullName>
    </submittedName>
</protein>
<reference evidence="2" key="1">
    <citation type="submission" date="2021-05" db="EMBL/GenBank/DDBJ databases">
        <title>A free-living protist that lacks canonical eukaryotic 1 DNA replication and segregation systems.</title>
        <authorList>
            <person name="Salas-Leiva D.E."/>
            <person name="Tromer E.C."/>
            <person name="Curtis B.A."/>
            <person name="Jerlstrom-Hultqvist J."/>
            <person name="Kolisko M."/>
            <person name="Yi Z."/>
            <person name="Salas-Leiva J.S."/>
            <person name="Gallot-Lavallee L."/>
            <person name="Kops G.J.P.L."/>
            <person name="Archibald J.M."/>
            <person name="Simpson A.G.B."/>
            <person name="Roger A.J."/>
        </authorList>
    </citation>
    <scope>NUCLEOTIDE SEQUENCE</scope>
    <source>
        <strain evidence="2">BICM</strain>
    </source>
</reference>
<evidence type="ECO:0000256" key="1">
    <source>
        <dbReference type="SAM" id="MobiDB-lite"/>
    </source>
</evidence>
<dbReference type="EMBL" id="JAHDYR010000012">
    <property type="protein sequence ID" value="KAG9395048.1"/>
    <property type="molecule type" value="Genomic_DNA"/>
</dbReference>